<keyword evidence="5" id="KW-1185">Reference proteome</keyword>
<dbReference type="SUPFAM" id="SSF52172">
    <property type="entry name" value="CheY-like"/>
    <property type="match status" value="1"/>
</dbReference>
<gene>
    <name evidence="4" type="ORF">ATC1_12543</name>
</gene>
<dbReference type="CDD" id="cd19920">
    <property type="entry name" value="REC_PA4781-like"/>
    <property type="match status" value="1"/>
</dbReference>
<dbReference type="InterPro" id="IPR011006">
    <property type="entry name" value="CheY-like_superfamily"/>
</dbReference>
<dbReference type="Proteomes" id="UP000053370">
    <property type="component" value="Unassembled WGS sequence"/>
</dbReference>
<dbReference type="PANTHER" id="PTHR45228:SF5">
    <property type="entry name" value="CYCLIC DI-GMP PHOSPHODIESTERASE VC_1348-RELATED"/>
    <property type="match status" value="1"/>
</dbReference>
<dbReference type="Gene3D" id="3.40.50.2300">
    <property type="match status" value="1"/>
</dbReference>
<dbReference type="SMART" id="SM00448">
    <property type="entry name" value="REC"/>
    <property type="match status" value="1"/>
</dbReference>
<dbReference type="AlphaFoldDB" id="A0A0K8PBG7"/>
<dbReference type="PANTHER" id="PTHR45228">
    <property type="entry name" value="CYCLIC DI-GMP PHOSPHODIESTERASE TM_0186-RELATED"/>
    <property type="match status" value="1"/>
</dbReference>
<dbReference type="PATRIC" id="fig|1678840.3.peg.1153"/>
<dbReference type="SUPFAM" id="SSF109604">
    <property type="entry name" value="HD-domain/PDEase-like"/>
    <property type="match status" value="1"/>
</dbReference>
<proteinExistence type="predicted"/>
<evidence type="ECO:0000259" key="2">
    <source>
        <dbReference type="PROSITE" id="PS50110"/>
    </source>
</evidence>
<evidence type="ECO:0000256" key="1">
    <source>
        <dbReference type="PROSITE-ProRule" id="PRU00169"/>
    </source>
</evidence>
<dbReference type="RefSeq" id="WP_062278891.1">
    <property type="nucleotide sequence ID" value="NZ_DF968180.1"/>
</dbReference>
<organism evidence="4">
    <name type="scientific">Flexilinea flocculi</name>
    <dbReference type="NCBI Taxonomy" id="1678840"/>
    <lineage>
        <taxon>Bacteria</taxon>
        <taxon>Bacillati</taxon>
        <taxon>Chloroflexota</taxon>
        <taxon>Anaerolineae</taxon>
        <taxon>Anaerolineales</taxon>
        <taxon>Anaerolineaceae</taxon>
        <taxon>Flexilinea</taxon>
    </lineage>
</organism>
<dbReference type="STRING" id="1678840.ATC1_12543"/>
<protein>
    <submittedName>
        <fullName evidence="4">Response regulator c-di-GMP phosphodiesterase, RpfG family</fullName>
    </submittedName>
</protein>
<evidence type="ECO:0000259" key="3">
    <source>
        <dbReference type="PROSITE" id="PS51832"/>
    </source>
</evidence>
<dbReference type="EMBL" id="DF968180">
    <property type="protein sequence ID" value="GAP40003.1"/>
    <property type="molecule type" value="Genomic_DNA"/>
</dbReference>
<keyword evidence="1" id="KW-0597">Phosphoprotein</keyword>
<dbReference type="Pfam" id="PF13487">
    <property type="entry name" value="HD_5"/>
    <property type="match status" value="1"/>
</dbReference>
<feature type="domain" description="Response regulatory" evidence="2">
    <location>
        <begin position="14"/>
        <end position="130"/>
    </location>
</feature>
<dbReference type="OrthoDB" id="9804863at2"/>
<feature type="domain" description="HD-GYP" evidence="3">
    <location>
        <begin position="150"/>
        <end position="360"/>
    </location>
</feature>
<feature type="modified residue" description="4-aspartylphosphate" evidence="1">
    <location>
        <position position="63"/>
    </location>
</feature>
<accession>A0A0K8PBG7</accession>
<dbReference type="PROSITE" id="PS50110">
    <property type="entry name" value="RESPONSE_REGULATORY"/>
    <property type="match status" value="1"/>
</dbReference>
<dbReference type="InterPro" id="IPR001789">
    <property type="entry name" value="Sig_transdc_resp-reg_receiver"/>
</dbReference>
<dbReference type="InterPro" id="IPR052020">
    <property type="entry name" value="Cyclic_di-GMP/3'3'-cGAMP_PDE"/>
</dbReference>
<dbReference type="GO" id="GO:0000160">
    <property type="term" value="P:phosphorelay signal transduction system"/>
    <property type="evidence" value="ECO:0007669"/>
    <property type="project" value="InterPro"/>
</dbReference>
<name>A0A0K8PBG7_9CHLR</name>
<dbReference type="Pfam" id="PF00072">
    <property type="entry name" value="Response_reg"/>
    <property type="match status" value="1"/>
</dbReference>
<dbReference type="CDD" id="cd00077">
    <property type="entry name" value="HDc"/>
    <property type="match status" value="1"/>
</dbReference>
<evidence type="ECO:0000313" key="4">
    <source>
        <dbReference type="EMBL" id="GAP40003.1"/>
    </source>
</evidence>
<dbReference type="SMART" id="SM00471">
    <property type="entry name" value="HDc"/>
    <property type="match status" value="1"/>
</dbReference>
<dbReference type="PROSITE" id="PS51832">
    <property type="entry name" value="HD_GYP"/>
    <property type="match status" value="1"/>
</dbReference>
<evidence type="ECO:0000313" key="5">
    <source>
        <dbReference type="Proteomes" id="UP000053370"/>
    </source>
</evidence>
<dbReference type="Gene3D" id="1.10.3210.10">
    <property type="entry name" value="Hypothetical protein af1432"/>
    <property type="match status" value="1"/>
</dbReference>
<dbReference type="InterPro" id="IPR037522">
    <property type="entry name" value="HD_GYP_dom"/>
</dbReference>
<reference evidence="4" key="1">
    <citation type="journal article" date="2015" name="Genome Announc.">
        <title>Draft Genome Sequence of Anaerolineae Strain TC1, a Novel Isolate from a Methanogenic Wastewater Treatment System.</title>
        <authorList>
            <person name="Matsuura N."/>
            <person name="Tourlousse D.M."/>
            <person name="Sun L."/>
            <person name="Toyonaga M."/>
            <person name="Kuroda K."/>
            <person name="Ohashi A."/>
            <person name="Cruz R."/>
            <person name="Yamaguchi T."/>
            <person name="Sekiguchi Y."/>
        </authorList>
    </citation>
    <scope>NUCLEOTIDE SEQUENCE [LARGE SCALE GENOMIC DNA]</scope>
    <source>
        <strain evidence="4">TC1</strain>
    </source>
</reference>
<dbReference type="InterPro" id="IPR003607">
    <property type="entry name" value="HD/PDEase_dom"/>
</dbReference>
<sequence>MENREKSFLSEKANILIVDDTIENLTLLSRMLKDCGFTVRPVPNGRLAIQAARLSKPDLILLDIMMPEMDGFEVCSRLKKDASLKDIPVLFISALTETSEKVKAFEVGGLDYISKPFQFEEVKARVETHLKLSRLQNELEQQVQRQVKEISESQMSMIFGLAKLAEIRDTDTGRHLERIRILCKTLADELRNTETYQSIVDENFCRRIFEASPLHDIGKVGIVDSILLKPGKLLPDEFEIMKRHAVIGAQTLEVVQDHFPNNEFLKMGIEISRSHHEKWNGQGYPEGLAGNQIPLSARIMAIADVYDAMRSKRIYKTPISHHVTCESIVESAGVSFDPELISLFTNLESTFDQIWIEYLD</sequence>